<gene>
    <name evidence="1" type="ORF">BJ138DRAFT_1089361</name>
</gene>
<proteinExistence type="predicted"/>
<name>A0ACB8A9V2_9AGAM</name>
<reference evidence="1" key="1">
    <citation type="journal article" date="2021" name="New Phytol.">
        <title>Evolutionary innovations through gain and loss of genes in the ectomycorrhizal Boletales.</title>
        <authorList>
            <person name="Wu G."/>
            <person name="Miyauchi S."/>
            <person name="Morin E."/>
            <person name="Kuo A."/>
            <person name="Drula E."/>
            <person name="Varga T."/>
            <person name="Kohler A."/>
            <person name="Feng B."/>
            <person name="Cao Y."/>
            <person name="Lipzen A."/>
            <person name="Daum C."/>
            <person name="Hundley H."/>
            <person name="Pangilinan J."/>
            <person name="Johnson J."/>
            <person name="Barry K."/>
            <person name="LaButti K."/>
            <person name="Ng V."/>
            <person name="Ahrendt S."/>
            <person name="Min B."/>
            <person name="Choi I.G."/>
            <person name="Park H."/>
            <person name="Plett J.M."/>
            <person name="Magnuson J."/>
            <person name="Spatafora J.W."/>
            <person name="Nagy L.G."/>
            <person name="Henrissat B."/>
            <person name="Grigoriev I.V."/>
            <person name="Yang Z.L."/>
            <person name="Xu J."/>
            <person name="Martin F.M."/>
        </authorList>
    </citation>
    <scope>NUCLEOTIDE SEQUENCE</scope>
    <source>
        <strain evidence="1">ATCC 28755</strain>
    </source>
</reference>
<organism evidence="1 2">
    <name type="scientific">Hygrophoropsis aurantiaca</name>
    <dbReference type="NCBI Taxonomy" id="72124"/>
    <lineage>
        <taxon>Eukaryota</taxon>
        <taxon>Fungi</taxon>
        <taxon>Dikarya</taxon>
        <taxon>Basidiomycota</taxon>
        <taxon>Agaricomycotina</taxon>
        <taxon>Agaricomycetes</taxon>
        <taxon>Agaricomycetidae</taxon>
        <taxon>Boletales</taxon>
        <taxon>Coniophorineae</taxon>
        <taxon>Hygrophoropsidaceae</taxon>
        <taxon>Hygrophoropsis</taxon>
    </lineage>
</organism>
<comment type="caution">
    <text evidence="1">The sequence shown here is derived from an EMBL/GenBank/DDBJ whole genome shotgun (WGS) entry which is preliminary data.</text>
</comment>
<protein>
    <submittedName>
        <fullName evidence="1">Uncharacterized protein</fullName>
    </submittedName>
</protein>
<dbReference type="EMBL" id="MU267756">
    <property type="protein sequence ID" value="KAH7909497.1"/>
    <property type="molecule type" value="Genomic_DNA"/>
</dbReference>
<evidence type="ECO:0000313" key="2">
    <source>
        <dbReference type="Proteomes" id="UP000790377"/>
    </source>
</evidence>
<keyword evidence="2" id="KW-1185">Reference proteome</keyword>
<dbReference type="Proteomes" id="UP000790377">
    <property type="component" value="Unassembled WGS sequence"/>
</dbReference>
<accession>A0ACB8A9V2</accession>
<sequence length="382" mass="42801">MSSGSRLESSSPTHQKLLSNIIHQAYPNRKLISTRKLSVSAGVYLTYETLLDDGTTIIIHWRDEPPSNLENEVAWAHHAFGSGVYISKWLAAHSKFPAPRPLSPPRNPDIFVAEKILGESISSSYSSLSPSAKANLVRSYADLSVDLFKLVVPQYIGTAAPGEPDSVLTVTPHLGSSNRCRAPKVFISLEDYLDHVFTLKRRASILDTNDDDKFRAQAAISQLISHFKRLSSRLTEPSLRRCVLSQTDLRESDVFTDVEGQITGVLSWQLHSIQPAILAVDYPPWLRYDGVNDPRYSPHKVRLEEPEESARLRRIYEERVQLLDRDYHMALTQGAQLRAAVGWVLDTHDDRGCSRMREWMLSSFGPPVSSPSALDDARCVIA</sequence>
<evidence type="ECO:0000313" key="1">
    <source>
        <dbReference type="EMBL" id="KAH7909497.1"/>
    </source>
</evidence>